<dbReference type="RefSeq" id="WP_089366972.1">
    <property type="nucleotide sequence ID" value="NZ_CP023864.1"/>
</dbReference>
<keyword evidence="2" id="KW-1185">Reference proteome</keyword>
<name>A0A2N9Y9R1_9BACT</name>
<dbReference type="EMBL" id="FZNZ01000033">
    <property type="protein sequence ID" value="SNS05072.1"/>
    <property type="molecule type" value="Genomic_DNA"/>
</dbReference>
<dbReference type="KEGG" id="pje:CRM71_13215"/>
<gene>
    <name evidence="1" type="ORF">SAMN06265364_1333</name>
</gene>
<dbReference type="AlphaFoldDB" id="A0A2N9Y9R1"/>
<proteinExistence type="predicted"/>
<protein>
    <submittedName>
        <fullName evidence="1">Uncharacterized protein</fullName>
    </submittedName>
</protein>
<sequence length="76" mass="8860">MNIVLDITRKQVTTSELLKHRPNLRTGFLSSLGLTSVRRFERYLQGNDREDLQRDAKVIARDMNVAIKYITNGRKK</sequence>
<accession>A0A2N9Y9R1</accession>
<comment type="caution">
    <text evidence="1">The sequence shown here is derived from an EMBL/GenBank/DDBJ whole genome shotgun (WGS) entry which is preliminary data.</text>
</comment>
<organism evidence="1 2">
    <name type="scientific">Prevotella jejuni</name>
    <dbReference type="NCBI Taxonomy" id="1177574"/>
    <lineage>
        <taxon>Bacteria</taxon>
        <taxon>Pseudomonadati</taxon>
        <taxon>Bacteroidota</taxon>
        <taxon>Bacteroidia</taxon>
        <taxon>Bacteroidales</taxon>
        <taxon>Prevotellaceae</taxon>
        <taxon>Prevotella</taxon>
    </lineage>
</organism>
<dbReference type="GeneID" id="94030305"/>
<dbReference type="OrthoDB" id="1081277at2"/>
<evidence type="ECO:0000313" key="1">
    <source>
        <dbReference type="EMBL" id="SNS05072.1"/>
    </source>
</evidence>
<evidence type="ECO:0000313" key="2">
    <source>
        <dbReference type="Proteomes" id="UP000198427"/>
    </source>
</evidence>
<dbReference type="Proteomes" id="UP000198427">
    <property type="component" value="Unassembled WGS sequence"/>
</dbReference>
<reference evidence="1 2" key="1">
    <citation type="submission" date="2017-06" db="EMBL/GenBank/DDBJ databases">
        <authorList>
            <person name="Varghese N."/>
            <person name="Submissions S."/>
        </authorList>
    </citation>
    <scope>NUCLEOTIDE SEQUENCE [LARGE SCALE GENOMIC DNA]</scope>
    <source>
        <strain evidence="1 2">DSM 26989</strain>
    </source>
</reference>